<keyword evidence="1" id="KW-0812">Transmembrane</keyword>
<evidence type="ECO:0000256" key="1">
    <source>
        <dbReference type="SAM" id="Phobius"/>
    </source>
</evidence>
<dbReference type="AlphaFoldDB" id="A0A146K185"/>
<keyword evidence="1" id="KW-1133">Transmembrane helix</keyword>
<organism evidence="2">
    <name type="scientific">Trepomonas sp. PC1</name>
    <dbReference type="NCBI Taxonomy" id="1076344"/>
    <lineage>
        <taxon>Eukaryota</taxon>
        <taxon>Metamonada</taxon>
        <taxon>Diplomonadida</taxon>
        <taxon>Hexamitidae</taxon>
        <taxon>Hexamitinae</taxon>
        <taxon>Trepomonas</taxon>
    </lineage>
</organism>
<sequence>QIIIQDSIFHIKVPYLSLHVSKPEIQYEQVFTTHRDGIANVKVKVPYLITVNSTRFEPIKFDIKDELTQSLQITPYLAIMVKPQVYNKPISGMTTVVLVNGKLMRNIIEEQSLIVTYIPRSFVLPMNNVTIQAIDPLLRFPEQTQTYANVSNQLKVNLLFQPSQTLIIKLKSRKQISNVKMLLSSEQQIHSEAVMKNNVGIFFLANTLVNKTIQILIVSQSFQNQTFDVFVSNETLIYREISLKKKVQLTALFLVDLQPLQLVKIFVNKERSEILTTSKEGLIVVEGLQIGQTVDFRILDKRYELFQTIKIIQQNQFSTFNAQRNKNYLEISFLCANCQNEFFIRIFYQNVEIFQLESQQKRVQFSTFQNQLTFQAEELLTKREFRGDVNAPDIKFEVRNEKMGQIIGVAAGCLAIGIILGAVLLVVKKKKRTIEP</sequence>
<keyword evidence="1" id="KW-0472">Membrane</keyword>
<proteinExistence type="predicted"/>
<evidence type="ECO:0000313" key="2">
    <source>
        <dbReference type="EMBL" id="JAP89496.1"/>
    </source>
</evidence>
<accession>A0A146K185</accession>
<reference evidence="2" key="1">
    <citation type="submission" date="2015-07" db="EMBL/GenBank/DDBJ databases">
        <title>Adaptation to a free-living lifestyle via gene acquisitions in the diplomonad Trepomonas sp. PC1.</title>
        <authorList>
            <person name="Xu F."/>
            <person name="Jerlstrom-Hultqvist J."/>
            <person name="Kolisko M."/>
            <person name="Simpson A.G.B."/>
            <person name="Roger A.J."/>
            <person name="Svard S.G."/>
            <person name="Andersson J.O."/>
        </authorList>
    </citation>
    <scope>NUCLEOTIDE SEQUENCE</scope>
    <source>
        <strain evidence="2">PC1</strain>
    </source>
</reference>
<name>A0A146K185_9EUKA</name>
<dbReference type="EMBL" id="GDID01007110">
    <property type="protein sequence ID" value="JAP89496.1"/>
    <property type="molecule type" value="Transcribed_RNA"/>
</dbReference>
<feature type="transmembrane region" description="Helical" evidence="1">
    <location>
        <begin position="406"/>
        <end position="427"/>
    </location>
</feature>
<feature type="non-terminal residue" evidence="2">
    <location>
        <position position="436"/>
    </location>
</feature>
<feature type="non-terminal residue" evidence="2">
    <location>
        <position position="1"/>
    </location>
</feature>
<gene>
    <name evidence="2" type="ORF">TPC1_31009</name>
</gene>
<protein>
    <submittedName>
        <fullName evidence="2">Uncharacterized protein</fullName>
    </submittedName>
</protein>